<sequence length="92" mass="10195">MVSVEVAHTKCTGCTHCRDVCPVTVFEMVPRDQFPGIEDDPAVAAKFNFRGEKSKVINGPECIVCEACLFECEGECITIVDDENNVHHSTYK</sequence>
<comment type="caution">
    <text evidence="2">The sequence shown here is derived from an EMBL/GenBank/DDBJ whole genome shotgun (WGS) entry which is preliminary data.</text>
</comment>
<feature type="domain" description="4Fe-4S ferredoxin-type" evidence="1">
    <location>
        <begin position="2"/>
        <end position="31"/>
    </location>
</feature>
<gene>
    <name evidence="2" type="ORF">B1B_09830</name>
</gene>
<dbReference type="PROSITE" id="PS00198">
    <property type="entry name" value="4FE4S_FER_1"/>
    <property type="match status" value="1"/>
</dbReference>
<dbReference type="Gene3D" id="3.30.70.20">
    <property type="match status" value="1"/>
</dbReference>
<dbReference type="SUPFAM" id="SSF54862">
    <property type="entry name" value="4Fe-4S ferredoxins"/>
    <property type="match status" value="1"/>
</dbReference>
<evidence type="ECO:0000313" key="2">
    <source>
        <dbReference type="EMBL" id="EQD54122.1"/>
    </source>
</evidence>
<proteinExistence type="predicted"/>
<feature type="domain" description="4Fe-4S ferredoxin-type" evidence="1">
    <location>
        <begin position="53"/>
        <end position="82"/>
    </location>
</feature>
<dbReference type="InterPro" id="IPR017896">
    <property type="entry name" value="4Fe4S_Fe-S-bd"/>
</dbReference>
<protein>
    <submittedName>
        <fullName evidence="2">4Fe-4S ferredoxin iron-sulfur binding domain protein</fullName>
    </submittedName>
</protein>
<reference evidence="2" key="2">
    <citation type="journal article" date="2014" name="ISME J.">
        <title>Microbial stratification in low pH oxic and suboxic macroscopic growths along an acid mine drainage.</title>
        <authorList>
            <person name="Mendez-Garcia C."/>
            <person name="Mesa V."/>
            <person name="Sprenger R.R."/>
            <person name="Richter M."/>
            <person name="Diez M.S."/>
            <person name="Solano J."/>
            <person name="Bargiela R."/>
            <person name="Golyshina O.V."/>
            <person name="Manteca A."/>
            <person name="Ramos J.L."/>
            <person name="Gallego J.R."/>
            <person name="Llorente I."/>
            <person name="Martins Dos Santos V.A."/>
            <person name="Jensen O.N."/>
            <person name="Pelaez A.I."/>
            <person name="Sanchez J."/>
            <person name="Ferrer M."/>
        </authorList>
    </citation>
    <scope>NUCLEOTIDE SEQUENCE</scope>
</reference>
<dbReference type="AlphaFoldDB" id="T1AAT7"/>
<name>T1AAT7_9ZZZZ</name>
<dbReference type="Pfam" id="PF13237">
    <property type="entry name" value="Fer4_10"/>
    <property type="match status" value="1"/>
</dbReference>
<accession>T1AAT7</accession>
<evidence type="ECO:0000259" key="1">
    <source>
        <dbReference type="PROSITE" id="PS51379"/>
    </source>
</evidence>
<reference evidence="2" key="1">
    <citation type="submission" date="2013-08" db="EMBL/GenBank/DDBJ databases">
        <authorList>
            <person name="Mendez C."/>
            <person name="Richter M."/>
            <person name="Ferrer M."/>
            <person name="Sanchez J."/>
        </authorList>
    </citation>
    <scope>NUCLEOTIDE SEQUENCE</scope>
</reference>
<organism evidence="2">
    <name type="scientific">mine drainage metagenome</name>
    <dbReference type="NCBI Taxonomy" id="410659"/>
    <lineage>
        <taxon>unclassified sequences</taxon>
        <taxon>metagenomes</taxon>
        <taxon>ecological metagenomes</taxon>
    </lineage>
</organism>
<dbReference type="InterPro" id="IPR017900">
    <property type="entry name" value="4Fe4S_Fe_S_CS"/>
</dbReference>
<dbReference type="EMBL" id="AUZY01006507">
    <property type="protein sequence ID" value="EQD54122.1"/>
    <property type="molecule type" value="Genomic_DNA"/>
</dbReference>
<dbReference type="PROSITE" id="PS51379">
    <property type="entry name" value="4FE4S_FER_2"/>
    <property type="match status" value="2"/>
</dbReference>